<dbReference type="FunFam" id="1.10.8.1220:FF:000019">
    <property type="entry name" value="MKIAA1697 protein"/>
    <property type="match status" value="1"/>
</dbReference>
<name>A0A6F9DBA2_9ASCI</name>
<keyword evidence="5" id="KW-0175">Coiled coil</keyword>
<dbReference type="GO" id="GO:0051959">
    <property type="term" value="F:dynein light intermediate chain binding"/>
    <property type="evidence" value="ECO:0007669"/>
    <property type="project" value="InterPro"/>
</dbReference>
<proteinExistence type="evidence at transcript level"/>
<keyword evidence="3" id="KW-0963">Cytoplasm</keyword>
<evidence type="ECO:0000256" key="3">
    <source>
        <dbReference type="ARBA" id="ARBA00022490"/>
    </source>
</evidence>
<dbReference type="InterPro" id="IPR004273">
    <property type="entry name" value="Dynein_heavy_D6_P-loop"/>
</dbReference>
<evidence type="ECO:0000259" key="10">
    <source>
        <dbReference type="Pfam" id="PF18198"/>
    </source>
</evidence>
<dbReference type="Gene3D" id="1.10.8.720">
    <property type="entry name" value="Region D6 of dynein motor"/>
    <property type="match status" value="1"/>
</dbReference>
<dbReference type="Gene3D" id="3.40.50.300">
    <property type="entry name" value="P-loop containing nucleotide triphosphate hydrolases"/>
    <property type="match status" value="1"/>
</dbReference>
<dbReference type="GO" id="GO:0045505">
    <property type="term" value="F:dynein intermediate chain binding"/>
    <property type="evidence" value="ECO:0007669"/>
    <property type="project" value="InterPro"/>
</dbReference>
<keyword evidence="6" id="KW-0969">Cilium</keyword>
<evidence type="ECO:0000313" key="12">
    <source>
        <dbReference type="EMBL" id="CAB3238690.1"/>
    </source>
</evidence>
<accession>A0A6F9DBA2</accession>
<reference evidence="12" key="1">
    <citation type="submission" date="2020-04" db="EMBL/GenBank/DDBJ databases">
        <authorList>
            <person name="Neveu A P."/>
        </authorList>
    </citation>
    <scope>NUCLEOTIDE SEQUENCE</scope>
    <source>
        <tissue evidence="12">Whole embryo</tissue>
    </source>
</reference>
<evidence type="ECO:0000259" key="11">
    <source>
        <dbReference type="Pfam" id="PF18199"/>
    </source>
</evidence>
<sequence length="853" mass="97735">MYQFSLQYFNSIFNMTITNAEQADTLDKRLKTLLEETTFAIYRNVARGLFERHKLIFSFMVCVDIMRQKMLIKDAEWNYFLRGAAGIDKKQPPKPEADWLSEENWTKCVDLEEYLPCFHGLTEDLMRTPIYCALGELEIRLNPEKWENYSTPDPPAYVRPPTPDEGDEKVDDNIGHWEEKLTMFQKLILVKIFKEEKVVSTTTDFVVANSGKHFVENPPITLSSLYADMTSLTPLVFVLSTGSDPMGAFLRFAKERDYVDKLQAISLGQGQGPIAEKMINAARETGGWIFLQNCHLAKSFMPRLEEIFKEFKELPADAIHEDFRLFLSSMPTNFFPVTILQGSVKVTNEPPKGLRSNIRGAFASITTSFFEDNALGIQWRRMIFGLCFFHAAIQERKKFGPLGWNIRYEFTDSDRECAVLNLELFCSEDRIPWDALIYITGEITYGGRVTDAIDQRCLRTILSRFFREETLNPDYKFSESGVYFAPAFDKMDEYQEYVNKLPISDDPEVFGMHNNANLAFQRQETGNLVNTILEVQPRLESGGGGKTSDEIVQELAQSILEKLQIFKLDMDSADQSMFRLDSKGRVNSLTTVLQQEVERFKKLLKVIVNSLQTLKKAIAGLVVMSEQMEMMYTSFLNNQVPTLWEESAYPSLKPLGSWVKDLVLRCHFTQRWVEKGPPKSFWISGFFFPQGFLTGALQNHARKYDHPIDRLSFHFHPMALFRDQGEYHEELSQVAFGEEPEADKVLPEITDGVVVHGLFTDAFQFDTDTMLMASEKDRVMNDRMPLLHMEPKMDFASPPEDYLCPLYKTGARAGVLSTTGHSTNFVVMVHLPTEQHPDFWISRGSALLCGLAD</sequence>
<comment type="subcellular location">
    <subcellularLocation>
        <location evidence="1">Cell projection</location>
        <location evidence="1">Cilium</location>
    </subcellularLocation>
    <subcellularLocation>
        <location evidence="2">Cytoplasm</location>
        <location evidence="2">Cytoskeleton</location>
    </subcellularLocation>
</comment>
<dbReference type="Pfam" id="PF03028">
    <property type="entry name" value="Dynein_heavy"/>
    <property type="match status" value="1"/>
</dbReference>
<dbReference type="Gene3D" id="1.20.1270.280">
    <property type="match status" value="1"/>
</dbReference>
<dbReference type="PANTHER" id="PTHR22878">
    <property type="entry name" value="DYNEIN HEAVY CHAIN 6, AXONEMAL-LIKE-RELATED"/>
    <property type="match status" value="1"/>
</dbReference>
<dbReference type="Gene3D" id="1.10.8.1220">
    <property type="match status" value="1"/>
</dbReference>
<dbReference type="Pfam" id="PF18198">
    <property type="entry name" value="AAA_lid_11"/>
    <property type="match status" value="1"/>
</dbReference>
<protein>
    <submittedName>
        <fullName evidence="12">Dynein heavy chain 6, axonemal-like</fullName>
    </submittedName>
</protein>
<dbReference type="InterPro" id="IPR041228">
    <property type="entry name" value="Dynein_C"/>
</dbReference>
<dbReference type="InterPro" id="IPR026983">
    <property type="entry name" value="DHC"/>
</dbReference>
<dbReference type="GO" id="GO:0008569">
    <property type="term" value="F:minus-end-directed microtubule motor activity"/>
    <property type="evidence" value="ECO:0007669"/>
    <property type="project" value="InterPro"/>
</dbReference>
<gene>
    <name evidence="12" type="primary">Dnah6</name>
</gene>
<evidence type="ECO:0000256" key="6">
    <source>
        <dbReference type="ARBA" id="ARBA00023069"/>
    </source>
</evidence>
<keyword evidence="8" id="KW-0966">Cell projection</keyword>
<dbReference type="Gene3D" id="3.10.490.20">
    <property type="match status" value="1"/>
</dbReference>
<dbReference type="InterPro" id="IPR027417">
    <property type="entry name" value="P-loop_NTPase"/>
</dbReference>
<keyword evidence="7" id="KW-0206">Cytoskeleton</keyword>
<evidence type="ECO:0000256" key="1">
    <source>
        <dbReference type="ARBA" id="ARBA00004138"/>
    </source>
</evidence>
<feature type="domain" description="Dynein heavy chain AAA lid" evidence="10">
    <location>
        <begin position="379"/>
        <end position="516"/>
    </location>
</feature>
<dbReference type="InterPro" id="IPR042219">
    <property type="entry name" value="AAA_lid_11_sf"/>
</dbReference>
<organism evidence="12">
    <name type="scientific">Phallusia mammillata</name>
    <dbReference type="NCBI Taxonomy" id="59560"/>
    <lineage>
        <taxon>Eukaryota</taxon>
        <taxon>Metazoa</taxon>
        <taxon>Chordata</taxon>
        <taxon>Tunicata</taxon>
        <taxon>Ascidiacea</taxon>
        <taxon>Phlebobranchia</taxon>
        <taxon>Ascidiidae</taxon>
        <taxon>Phallusia</taxon>
    </lineage>
</organism>
<feature type="domain" description="Dynein heavy chain C-terminal" evidence="11">
    <location>
        <begin position="523"/>
        <end position="849"/>
    </location>
</feature>
<dbReference type="Pfam" id="PF18199">
    <property type="entry name" value="Dynein_C"/>
    <property type="match status" value="1"/>
</dbReference>
<evidence type="ECO:0000259" key="9">
    <source>
        <dbReference type="Pfam" id="PF03028"/>
    </source>
</evidence>
<keyword evidence="4" id="KW-0547">Nucleotide-binding</keyword>
<dbReference type="GO" id="GO:0000166">
    <property type="term" value="F:nucleotide binding"/>
    <property type="evidence" value="ECO:0007669"/>
    <property type="project" value="UniProtKB-KW"/>
</dbReference>
<dbReference type="GO" id="GO:0030286">
    <property type="term" value="C:dynein complex"/>
    <property type="evidence" value="ECO:0007669"/>
    <property type="project" value="InterPro"/>
</dbReference>
<dbReference type="InterPro" id="IPR041658">
    <property type="entry name" value="AAA_lid_11"/>
</dbReference>
<dbReference type="FunFam" id="3.10.490.20:FF:000005">
    <property type="entry name" value="Dynein axonemal heavy chain 6"/>
    <property type="match status" value="1"/>
</dbReference>
<feature type="domain" description="Dynein heavy chain region D6 P-loop" evidence="9">
    <location>
        <begin position="231"/>
        <end position="347"/>
    </location>
</feature>
<evidence type="ECO:0000256" key="8">
    <source>
        <dbReference type="ARBA" id="ARBA00023273"/>
    </source>
</evidence>
<evidence type="ECO:0000256" key="4">
    <source>
        <dbReference type="ARBA" id="ARBA00022741"/>
    </source>
</evidence>
<dbReference type="FunFam" id="1.10.8.720:FF:000007">
    <property type="entry name" value="Dynein axonemal heavy chain 6"/>
    <property type="match status" value="1"/>
</dbReference>
<dbReference type="EMBL" id="LR784567">
    <property type="protein sequence ID" value="CAB3238690.1"/>
    <property type="molecule type" value="mRNA"/>
</dbReference>
<dbReference type="FunFam" id="1.20.1270.280:FF:000009">
    <property type="entry name" value="Dynein, axonemal, heavy chain 6"/>
    <property type="match status" value="1"/>
</dbReference>
<evidence type="ECO:0000256" key="5">
    <source>
        <dbReference type="ARBA" id="ARBA00023054"/>
    </source>
</evidence>
<dbReference type="FunFam" id="3.40.50.300:FF:000362">
    <property type="entry name" value="Dynein, axonemal, heavy chain 6"/>
    <property type="match status" value="1"/>
</dbReference>
<dbReference type="PANTHER" id="PTHR22878:SF68">
    <property type="entry name" value="DYNEIN HEAVY CHAIN 6, AXONEMAL-LIKE"/>
    <property type="match status" value="1"/>
</dbReference>
<dbReference type="GO" id="GO:0007018">
    <property type="term" value="P:microtubule-based movement"/>
    <property type="evidence" value="ECO:0007669"/>
    <property type="project" value="InterPro"/>
</dbReference>
<dbReference type="AlphaFoldDB" id="A0A6F9DBA2"/>
<evidence type="ECO:0000256" key="2">
    <source>
        <dbReference type="ARBA" id="ARBA00004245"/>
    </source>
</evidence>
<dbReference type="InterPro" id="IPR043160">
    <property type="entry name" value="Dynein_C_barrel"/>
</dbReference>
<dbReference type="GO" id="GO:0005929">
    <property type="term" value="C:cilium"/>
    <property type="evidence" value="ECO:0007669"/>
    <property type="project" value="UniProtKB-SubCell"/>
</dbReference>
<evidence type="ECO:0000256" key="7">
    <source>
        <dbReference type="ARBA" id="ARBA00023212"/>
    </source>
</evidence>